<evidence type="ECO:0000256" key="6">
    <source>
        <dbReference type="ARBA" id="ARBA00022692"/>
    </source>
</evidence>
<evidence type="ECO:0000256" key="15">
    <source>
        <dbReference type="SAM" id="MobiDB-lite"/>
    </source>
</evidence>
<evidence type="ECO:0000256" key="5">
    <source>
        <dbReference type="ARBA" id="ARBA00022597"/>
    </source>
</evidence>
<evidence type="ECO:0000256" key="7">
    <source>
        <dbReference type="ARBA" id="ARBA00022729"/>
    </source>
</evidence>
<comment type="similarity">
    <text evidence="2">Belongs to the BexD/CtrA/VexA family.</text>
</comment>
<dbReference type="Gene3D" id="3.30.1950.10">
    <property type="entry name" value="wza like domain"/>
    <property type="match status" value="1"/>
</dbReference>
<reference evidence="21" key="1">
    <citation type="submission" date="2018-09" db="EMBL/GenBank/DDBJ databases">
        <authorList>
            <person name="Livingstone P.G."/>
            <person name="Whitworth D.E."/>
        </authorList>
    </citation>
    <scope>NUCLEOTIDE SEQUENCE [LARGE SCALE GENOMIC DNA]</scope>
    <source>
        <strain evidence="21">AB050A</strain>
    </source>
</reference>
<evidence type="ECO:0000256" key="11">
    <source>
        <dbReference type="ARBA" id="ARBA00023136"/>
    </source>
</evidence>
<feature type="domain" description="Soluble ligand binding" evidence="18">
    <location>
        <begin position="145"/>
        <end position="177"/>
    </location>
</feature>
<keyword evidence="6" id="KW-0812">Transmembrane</keyword>
<gene>
    <name evidence="20" type="ORF">D7W81_09960</name>
</gene>
<evidence type="ECO:0008006" key="22">
    <source>
        <dbReference type="Google" id="ProtNLM"/>
    </source>
</evidence>
<dbReference type="InterPro" id="IPR049712">
    <property type="entry name" value="Poly_export"/>
</dbReference>
<dbReference type="Pfam" id="PF10531">
    <property type="entry name" value="SLBB"/>
    <property type="match status" value="1"/>
</dbReference>
<keyword evidence="8" id="KW-0625">Polysaccharide transport</keyword>
<evidence type="ECO:0000256" key="10">
    <source>
        <dbReference type="ARBA" id="ARBA00023114"/>
    </source>
</evidence>
<dbReference type="AlphaFoldDB" id="A0A3A8QMY2"/>
<keyword evidence="12" id="KW-0564">Palmitate</keyword>
<proteinExistence type="inferred from homology"/>
<evidence type="ECO:0000259" key="18">
    <source>
        <dbReference type="Pfam" id="PF10531"/>
    </source>
</evidence>
<dbReference type="GO" id="GO:0006811">
    <property type="term" value="P:monoatomic ion transport"/>
    <property type="evidence" value="ECO:0007669"/>
    <property type="project" value="UniProtKB-KW"/>
</dbReference>
<evidence type="ECO:0000256" key="1">
    <source>
        <dbReference type="ARBA" id="ARBA00004571"/>
    </source>
</evidence>
<feature type="region of interest" description="Disordered" evidence="15">
    <location>
        <begin position="36"/>
        <end position="65"/>
    </location>
</feature>
<feature type="chain" id="PRO_5017305731" description="Sugar transporter" evidence="16">
    <location>
        <begin position="34"/>
        <end position="352"/>
    </location>
</feature>
<comment type="subcellular location">
    <subcellularLocation>
        <location evidence="1">Cell outer membrane</location>
        <topology evidence="1">Multi-pass membrane protein</topology>
    </subcellularLocation>
</comment>
<keyword evidence="10" id="KW-0626">Porin</keyword>
<accession>A0A3A8QMY2</accession>
<evidence type="ECO:0000259" key="19">
    <source>
        <dbReference type="Pfam" id="PF22461"/>
    </source>
</evidence>
<evidence type="ECO:0000256" key="4">
    <source>
        <dbReference type="ARBA" id="ARBA00022452"/>
    </source>
</evidence>
<dbReference type="PANTHER" id="PTHR33619:SF3">
    <property type="entry name" value="POLYSACCHARIDE EXPORT PROTEIN GFCE-RELATED"/>
    <property type="match status" value="1"/>
</dbReference>
<dbReference type="GO" id="GO:0009279">
    <property type="term" value="C:cell outer membrane"/>
    <property type="evidence" value="ECO:0007669"/>
    <property type="project" value="UniProtKB-SubCell"/>
</dbReference>
<organism evidence="20 21">
    <name type="scientific">Corallococcus aberystwythensis</name>
    <dbReference type="NCBI Taxonomy" id="2316722"/>
    <lineage>
        <taxon>Bacteria</taxon>
        <taxon>Pseudomonadati</taxon>
        <taxon>Myxococcota</taxon>
        <taxon>Myxococcia</taxon>
        <taxon>Myxococcales</taxon>
        <taxon>Cystobacterineae</taxon>
        <taxon>Myxococcaceae</taxon>
        <taxon>Corallococcus</taxon>
    </lineage>
</organism>
<dbReference type="EMBL" id="RAWK01000046">
    <property type="protein sequence ID" value="RKH70116.1"/>
    <property type="molecule type" value="Genomic_DNA"/>
</dbReference>
<evidence type="ECO:0000313" key="20">
    <source>
        <dbReference type="EMBL" id="RKH70116.1"/>
    </source>
</evidence>
<feature type="domain" description="SLBB" evidence="19">
    <location>
        <begin position="237"/>
        <end position="314"/>
    </location>
</feature>
<evidence type="ECO:0000313" key="21">
    <source>
        <dbReference type="Proteomes" id="UP000267003"/>
    </source>
</evidence>
<keyword evidence="5" id="KW-0762">Sugar transport</keyword>
<dbReference type="PANTHER" id="PTHR33619">
    <property type="entry name" value="POLYSACCHARIDE EXPORT PROTEIN GFCE-RELATED"/>
    <property type="match status" value="1"/>
</dbReference>
<protein>
    <recommendedName>
        <fullName evidence="22">Sugar transporter</fullName>
    </recommendedName>
</protein>
<evidence type="ECO:0000256" key="16">
    <source>
        <dbReference type="SAM" id="SignalP"/>
    </source>
</evidence>
<comment type="caution">
    <text evidence="20">The sequence shown here is derived from an EMBL/GenBank/DDBJ whole genome shotgun (WGS) entry which is preliminary data.</text>
</comment>
<dbReference type="InterPro" id="IPR019554">
    <property type="entry name" value="Soluble_ligand-bd"/>
</dbReference>
<dbReference type="Pfam" id="PF02563">
    <property type="entry name" value="Poly_export"/>
    <property type="match status" value="1"/>
</dbReference>
<feature type="signal peptide" evidence="16">
    <location>
        <begin position="1"/>
        <end position="33"/>
    </location>
</feature>
<keyword evidence="11" id="KW-0472">Membrane</keyword>
<dbReference type="Proteomes" id="UP000267003">
    <property type="component" value="Unassembled WGS sequence"/>
</dbReference>
<dbReference type="InterPro" id="IPR003715">
    <property type="entry name" value="Poly_export_N"/>
</dbReference>
<feature type="domain" description="Polysaccharide export protein N-terminal" evidence="17">
    <location>
        <begin position="63"/>
        <end position="133"/>
    </location>
</feature>
<keyword evidence="13" id="KW-0998">Cell outer membrane</keyword>
<evidence type="ECO:0000256" key="13">
    <source>
        <dbReference type="ARBA" id="ARBA00023237"/>
    </source>
</evidence>
<name>A0A3A8QMY2_9BACT</name>
<evidence type="ECO:0000256" key="14">
    <source>
        <dbReference type="ARBA" id="ARBA00023288"/>
    </source>
</evidence>
<evidence type="ECO:0000256" key="8">
    <source>
        <dbReference type="ARBA" id="ARBA00023047"/>
    </source>
</evidence>
<evidence type="ECO:0000256" key="3">
    <source>
        <dbReference type="ARBA" id="ARBA00022448"/>
    </source>
</evidence>
<keyword evidence="4" id="KW-1134">Transmembrane beta strand</keyword>
<dbReference type="GO" id="GO:0015288">
    <property type="term" value="F:porin activity"/>
    <property type="evidence" value="ECO:0007669"/>
    <property type="project" value="UniProtKB-KW"/>
</dbReference>
<keyword evidence="7 16" id="KW-0732">Signal</keyword>
<dbReference type="Gene3D" id="3.10.560.10">
    <property type="entry name" value="Outer membrane lipoprotein wza domain like"/>
    <property type="match status" value="2"/>
</dbReference>
<dbReference type="InterPro" id="IPR054765">
    <property type="entry name" value="SLBB_dom"/>
</dbReference>
<evidence type="ECO:0000259" key="17">
    <source>
        <dbReference type="Pfam" id="PF02563"/>
    </source>
</evidence>
<keyword evidence="3" id="KW-0813">Transport</keyword>
<keyword evidence="14" id="KW-0449">Lipoprotein</keyword>
<evidence type="ECO:0000256" key="2">
    <source>
        <dbReference type="ARBA" id="ARBA00009450"/>
    </source>
</evidence>
<sequence>MPALLLACFWQVRLRMKRLLFLALVGLTLSACAHAPHAPTRPSDDPDFTAEPVPEPPGMDAAAPRPFELQPGDVLSLGTISPAPLNVPRLVVDEAGLLHAPLVGAVPVAGLRMEEAQERIQERLRRYDRFGLVSLSVTEPAGHRVSVLGAVERPGAYVLGGGTTRVAELLALVGGLKVMTGDAELAELADLEAARLLREGTPLPISVVRALAGDARHNIPVAPGDLLFIPALQGASVRILGEVKSARALSWRSGLRLSDALTRAGGMTVDADSADIRVVRGPLSKPRLYQASFADVVAGRAPDVVLERGDIVFVTRHWFATMADVLQRLTPLLAVGAAAVTVMELNAAPLSQ</sequence>
<evidence type="ECO:0000256" key="9">
    <source>
        <dbReference type="ARBA" id="ARBA00023065"/>
    </source>
</evidence>
<dbReference type="Pfam" id="PF22461">
    <property type="entry name" value="SLBB_2"/>
    <property type="match status" value="1"/>
</dbReference>
<dbReference type="GO" id="GO:0046930">
    <property type="term" value="C:pore complex"/>
    <property type="evidence" value="ECO:0007669"/>
    <property type="project" value="UniProtKB-KW"/>
</dbReference>
<evidence type="ECO:0000256" key="12">
    <source>
        <dbReference type="ARBA" id="ARBA00023139"/>
    </source>
</evidence>
<keyword evidence="21" id="KW-1185">Reference proteome</keyword>
<keyword evidence="9" id="KW-0406">Ion transport</keyword>
<dbReference type="GO" id="GO:0015159">
    <property type="term" value="F:polysaccharide transmembrane transporter activity"/>
    <property type="evidence" value="ECO:0007669"/>
    <property type="project" value="InterPro"/>
</dbReference>